<name>A0ABP9NX52_9BACT</name>
<organism evidence="2 3">
    <name type="scientific">Prosthecobacter algae</name>
    <dbReference type="NCBI Taxonomy" id="1144682"/>
    <lineage>
        <taxon>Bacteria</taxon>
        <taxon>Pseudomonadati</taxon>
        <taxon>Verrucomicrobiota</taxon>
        <taxon>Verrucomicrobiia</taxon>
        <taxon>Verrucomicrobiales</taxon>
        <taxon>Verrucomicrobiaceae</taxon>
        <taxon>Prosthecobacter</taxon>
    </lineage>
</organism>
<evidence type="ECO:0000256" key="1">
    <source>
        <dbReference type="SAM" id="MobiDB-lite"/>
    </source>
</evidence>
<sequence length="84" mass="9259">MIDRRGEVGGAEKEGQAVRKSPEAAETSVESETGFWRAKALEYFGCASSPARQGKLYHQHHARIAALCLHGRGDDPVNPRVRQE</sequence>
<evidence type="ECO:0000313" key="3">
    <source>
        <dbReference type="Proteomes" id="UP001499852"/>
    </source>
</evidence>
<evidence type="ECO:0000313" key="2">
    <source>
        <dbReference type="EMBL" id="GAA5136260.1"/>
    </source>
</evidence>
<dbReference type="EMBL" id="BAABIA010000002">
    <property type="protein sequence ID" value="GAA5136260.1"/>
    <property type="molecule type" value="Genomic_DNA"/>
</dbReference>
<feature type="compositionally biased region" description="Basic and acidic residues" evidence="1">
    <location>
        <begin position="1"/>
        <end position="23"/>
    </location>
</feature>
<accession>A0ABP9NX52</accession>
<reference evidence="3" key="1">
    <citation type="journal article" date="2019" name="Int. J. Syst. Evol. Microbiol.">
        <title>The Global Catalogue of Microorganisms (GCM) 10K type strain sequencing project: providing services to taxonomists for standard genome sequencing and annotation.</title>
        <authorList>
            <consortium name="The Broad Institute Genomics Platform"/>
            <consortium name="The Broad Institute Genome Sequencing Center for Infectious Disease"/>
            <person name="Wu L."/>
            <person name="Ma J."/>
        </authorList>
    </citation>
    <scope>NUCLEOTIDE SEQUENCE [LARGE SCALE GENOMIC DNA]</scope>
    <source>
        <strain evidence="3">JCM 18053</strain>
    </source>
</reference>
<proteinExistence type="predicted"/>
<feature type="region of interest" description="Disordered" evidence="1">
    <location>
        <begin position="1"/>
        <end position="32"/>
    </location>
</feature>
<keyword evidence="3" id="KW-1185">Reference proteome</keyword>
<protein>
    <submittedName>
        <fullName evidence="2">Uncharacterized protein</fullName>
    </submittedName>
</protein>
<gene>
    <name evidence="2" type="ORF">GCM10023213_10960</name>
</gene>
<dbReference type="Proteomes" id="UP001499852">
    <property type="component" value="Unassembled WGS sequence"/>
</dbReference>
<comment type="caution">
    <text evidence="2">The sequence shown here is derived from an EMBL/GenBank/DDBJ whole genome shotgun (WGS) entry which is preliminary data.</text>
</comment>